<evidence type="ECO:0000313" key="2">
    <source>
        <dbReference type="Proteomes" id="UP000178417"/>
    </source>
</evidence>
<dbReference type="AlphaFoldDB" id="A0A1F4SSX2"/>
<sequence>MLNLNQIEEYFEKNLTRINPKGVIIEYLQYEVLDSLFKQRGSENLSFIGGTAIRIIHNSQRFSEDLDFDNFGLNYNEFKEIMARALKELELKGFSVEERFLSKDKNYHCYIKFKDILQSFDIAKDKKEKIFLSIDVEKKEKIGQSELKIINKFGVFRKIPVNLPQVLLSQKLLAILFRKREKGRDFYDTSFLSAKTKPDYEYIEKITGLDKQEFIDKIKTKCAKLNFKHLANDVEPFLFDVQKKDRVLDFKEELDNIL</sequence>
<dbReference type="EMBL" id="MEUB01000017">
    <property type="protein sequence ID" value="OGC23530.1"/>
    <property type="molecule type" value="Genomic_DNA"/>
</dbReference>
<dbReference type="Pfam" id="PF08843">
    <property type="entry name" value="AbiEii"/>
    <property type="match status" value="1"/>
</dbReference>
<accession>A0A1F4SSX2</accession>
<name>A0A1F4SSX2_UNCSA</name>
<evidence type="ECO:0000313" key="1">
    <source>
        <dbReference type="EMBL" id="OGC23530.1"/>
    </source>
</evidence>
<evidence type="ECO:0008006" key="3">
    <source>
        <dbReference type="Google" id="ProtNLM"/>
    </source>
</evidence>
<reference evidence="1 2" key="1">
    <citation type="journal article" date="2016" name="Nat. Commun.">
        <title>Thousands of microbial genomes shed light on interconnected biogeochemical processes in an aquifer system.</title>
        <authorList>
            <person name="Anantharaman K."/>
            <person name="Brown C.T."/>
            <person name="Hug L.A."/>
            <person name="Sharon I."/>
            <person name="Castelle C.J."/>
            <person name="Probst A.J."/>
            <person name="Thomas B.C."/>
            <person name="Singh A."/>
            <person name="Wilkins M.J."/>
            <person name="Karaoz U."/>
            <person name="Brodie E.L."/>
            <person name="Williams K.H."/>
            <person name="Hubbard S.S."/>
            <person name="Banfield J.F."/>
        </authorList>
    </citation>
    <scope>NUCLEOTIDE SEQUENCE [LARGE SCALE GENOMIC DNA]</scope>
</reference>
<dbReference type="Gene3D" id="3.10.450.620">
    <property type="entry name" value="JHP933, nucleotidyltransferase-like core domain"/>
    <property type="match status" value="1"/>
</dbReference>
<dbReference type="STRING" id="1802579.A2310_02890"/>
<gene>
    <name evidence="1" type="ORF">A2310_02890</name>
</gene>
<organism evidence="1 2">
    <name type="scientific">candidate division WOR-1 bacterium RIFOXYB2_FULL_37_13</name>
    <dbReference type="NCBI Taxonomy" id="1802579"/>
    <lineage>
        <taxon>Bacteria</taxon>
        <taxon>Bacillati</taxon>
        <taxon>Saganbacteria</taxon>
    </lineage>
</organism>
<comment type="caution">
    <text evidence="1">The sequence shown here is derived from an EMBL/GenBank/DDBJ whole genome shotgun (WGS) entry which is preliminary data.</text>
</comment>
<dbReference type="InterPro" id="IPR014942">
    <property type="entry name" value="AbiEii"/>
</dbReference>
<dbReference type="Proteomes" id="UP000178417">
    <property type="component" value="Unassembled WGS sequence"/>
</dbReference>
<protein>
    <recommendedName>
        <fullName evidence="3">Nucleotidyltransferase</fullName>
    </recommendedName>
</protein>
<proteinExistence type="predicted"/>